<keyword evidence="5" id="KW-1185">Reference proteome</keyword>
<dbReference type="NCBIfam" id="TIGR03504">
    <property type="entry name" value="FimV_Cterm"/>
    <property type="match status" value="1"/>
</dbReference>
<feature type="region of interest" description="Disordered" evidence="1">
    <location>
        <begin position="534"/>
        <end position="572"/>
    </location>
</feature>
<feature type="signal peptide" evidence="2">
    <location>
        <begin position="1"/>
        <end position="23"/>
    </location>
</feature>
<accession>D5CUG1</accession>
<dbReference type="InterPro" id="IPR057840">
    <property type="entry name" value="FimV_N"/>
</dbReference>
<feature type="region of interest" description="Disordered" evidence="1">
    <location>
        <begin position="356"/>
        <end position="414"/>
    </location>
</feature>
<dbReference type="InterPro" id="IPR018392">
    <property type="entry name" value="LysM"/>
</dbReference>
<gene>
    <name evidence="4" type="ordered locus">Slit_2120</name>
</gene>
<dbReference type="InterPro" id="IPR036779">
    <property type="entry name" value="LysM_dom_sf"/>
</dbReference>
<dbReference type="InterPro" id="IPR011990">
    <property type="entry name" value="TPR-like_helical_dom_sf"/>
</dbReference>
<dbReference type="NCBIfam" id="TIGR03505">
    <property type="entry name" value="FimV_core"/>
    <property type="match status" value="1"/>
</dbReference>
<evidence type="ECO:0000313" key="5">
    <source>
        <dbReference type="Proteomes" id="UP000001625"/>
    </source>
</evidence>
<evidence type="ECO:0000313" key="4">
    <source>
        <dbReference type="EMBL" id="ADE12348.1"/>
    </source>
</evidence>
<dbReference type="Gene3D" id="3.10.350.10">
    <property type="entry name" value="LysM domain"/>
    <property type="match status" value="1"/>
</dbReference>
<protein>
    <submittedName>
        <fullName evidence="4">FimV N-terminal domain protein</fullName>
    </submittedName>
</protein>
<dbReference type="RefSeq" id="WP_013030246.1">
    <property type="nucleotide sequence ID" value="NC_013959.1"/>
</dbReference>
<dbReference type="CDD" id="cd00118">
    <property type="entry name" value="LysM"/>
    <property type="match status" value="1"/>
</dbReference>
<dbReference type="InterPro" id="IPR020011">
    <property type="entry name" value="FimV_C"/>
</dbReference>
<feature type="domain" description="LysM" evidence="3">
    <location>
        <begin position="264"/>
        <end position="319"/>
    </location>
</feature>
<keyword evidence="2" id="KW-0732">Signal</keyword>
<evidence type="ECO:0000256" key="1">
    <source>
        <dbReference type="SAM" id="MobiDB-lite"/>
    </source>
</evidence>
<dbReference type="AlphaFoldDB" id="D5CUG1"/>
<dbReference type="InterPro" id="IPR020012">
    <property type="entry name" value="LysM_FimV"/>
</dbReference>
<dbReference type="Pfam" id="PF25800">
    <property type="entry name" value="FimV_N"/>
    <property type="match status" value="1"/>
</dbReference>
<dbReference type="HOGENOM" id="CLU_007099_0_0_4"/>
<feature type="region of interest" description="Disordered" evidence="1">
    <location>
        <begin position="213"/>
        <end position="233"/>
    </location>
</feature>
<dbReference type="EMBL" id="CP001965">
    <property type="protein sequence ID" value="ADE12348.1"/>
    <property type="molecule type" value="Genomic_DNA"/>
</dbReference>
<feature type="compositionally biased region" description="Basic and acidic residues" evidence="1">
    <location>
        <begin position="357"/>
        <end position="367"/>
    </location>
</feature>
<dbReference type="PROSITE" id="PS51782">
    <property type="entry name" value="LYSM"/>
    <property type="match status" value="1"/>
</dbReference>
<dbReference type="Gene3D" id="1.20.58.2200">
    <property type="match status" value="1"/>
</dbReference>
<feature type="chain" id="PRO_5003070527" evidence="2">
    <location>
        <begin position="24"/>
        <end position="902"/>
    </location>
</feature>
<evidence type="ECO:0000259" key="3">
    <source>
        <dbReference type="PROSITE" id="PS51782"/>
    </source>
</evidence>
<feature type="compositionally biased region" description="Basic and acidic residues" evidence="1">
    <location>
        <begin position="380"/>
        <end position="399"/>
    </location>
</feature>
<evidence type="ECO:0000256" key="2">
    <source>
        <dbReference type="SAM" id="SignalP"/>
    </source>
</evidence>
<dbReference type="KEGG" id="slt:Slit_2120"/>
<organism evidence="4 5">
    <name type="scientific">Sideroxydans lithotrophicus (strain ES-1)</name>
    <dbReference type="NCBI Taxonomy" id="580332"/>
    <lineage>
        <taxon>Bacteria</taxon>
        <taxon>Pseudomonadati</taxon>
        <taxon>Pseudomonadota</taxon>
        <taxon>Betaproteobacteria</taxon>
        <taxon>Nitrosomonadales</taxon>
        <taxon>Gallionellaceae</taxon>
        <taxon>Sideroxydans</taxon>
    </lineage>
</organism>
<proteinExistence type="predicted"/>
<sequence length="902" mass="93583" precursor="true">MLKSILKASIFIACLAGSGIASAAGLGGINVTSSLGQPLKAEIAVLDIDKADKSTLRAKLASADAYKNAGMDFPYGIPKLKFQIEDHANGDSFIKVTSIQPINDPFLTLLVELNWSSGKLLREYTFLLDPPGYKPEQPKPEEVTPIEPVLAAPVVEPASAPVATAEEAASEPVAAMPQPASAEALPAVVPTAESAVVAAPVAESAVTAAPAAESAPAESGLTEQELSQASAPVAAAPAEVAPVKQDALSKEEALAEASPVGSSEHITVLRGDTLSKIAAQIKPDNVSLERMLVALYRENAGVFDGHNMNRIRAGKILNIPSSDAVQKMPQADAVEEIRAQAADWNAYRQKLSAARTAKAESEDKQEAAGKISTAVTDKATSSKEPAKEVLKLSKGEAPNDKAVGGGKSTSQDKVIAKEEESIAQGKALKDAQERTAILEKNVQDMKRLAELKQEAATASAPAAAVTVNAASATQAASSVAPAKPKVVHPKIAMPKVVEQPSLVEQLMSEPLYLAGGAAVLLLLGGLGFMAVKRGKQGGGKKKAPAKKKDEDEGSSTGRMAAPIAPSPETGDFTNAAAQAAPVASADSEEVDPIGEADLFLTFGRDAQAEEVLKEALKKNPNNMPVKLKLLSIYANRKDTNSFYSYAREIKESGDDAAWQQAAAMGREVDPSNPYYGGDSSASAAAGGKAEAAPAAPAVDFDLGFGSPAPAAPAFASQNTVVLEAQPVQEKTAIMSQEELQRAVQAAPMDFDITGTNPGVPALGSAQQDLAAVTTMDDLVFDVTATHPKVPASAPVAAAPAEDGGLAFTLDFPLESTPAAVTPARSLGLDEITLNLDKTGTSVSAGATAQKDERWQEVATKLDLAKAYQEMGDAAGAREILEEVLRDGDEQQRDSAQALMQQL</sequence>
<dbReference type="OrthoDB" id="5298707at2"/>
<feature type="compositionally biased region" description="Basic residues" evidence="1">
    <location>
        <begin position="534"/>
        <end position="545"/>
    </location>
</feature>
<dbReference type="Gene3D" id="1.25.40.10">
    <property type="entry name" value="Tetratricopeptide repeat domain"/>
    <property type="match status" value="1"/>
</dbReference>
<name>D5CUG1_SIDLE</name>
<reference evidence="4 5" key="1">
    <citation type="submission" date="2010-03" db="EMBL/GenBank/DDBJ databases">
        <title>Complete sequence of Sideroxydans lithotrophicus ES-1.</title>
        <authorList>
            <consortium name="US DOE Joint Genome Institute"/>
            <person name="Lucas S."/>
            <person name="Copeland A."/>
            <person name="Lapidus A."/>
            <person name="Cheng J.-F."/>
            <person name="Bruce D."/>
            <person name="Goodwin L."/>
            <person name="Pitluck S."/>
            <person name="Munk A.C."/>
            <person name="Detter J.C."/>
            <person name="Han C."/>
            <person name="Tapia R."/>
            <person name="Larimer F."/>
            <person name="Land M."/>
            <person name="Hauser L."/>
            <person name="Kyrpides N."/>
            <person name="Ivanova N."/>
            <person name="Emerson D."/>
            <person name="Woyke T."/>
        </authorList>
    </citation>
    <scope>NUCLEOTIDE SEQUENCE [LARGE SCALE GENOMIC DNA]</scope>
    <source>
        <strain evidence="4 5">ES-1</strain>
    </source>
</reference>
<dbReference type="Proteomes" id="UP000001625">
    <property type="component" value="Chromosome"/>
</dbReference>
<dbReference type="eggNOG" id="COG3170">
    <property type="taxonomic scope" value="Bacteria"/>
</dbReference>
<dbReference type="STRING" id="580332.Slit_2120"/>
<dbReference type="InterPro" id="IPR038440">
    <property type="entry name" value="FimV_C_sf"/>
</dbReference>